<sequence>MQKRAEEKQVIFSSLKEALLQLLDQKSFEKITISQLVTTAGVARSTFYRHFTDKLDFVRFLIQQELTAFDQQYHPQTIKKRFQKEYMREVWRYLLRDQRAVLGLERAGLSYLYLEELNKHLLTLYPYTMTTEEQIELFGLAGAQYNIIFNLFVKKHH</sequence>
<proteinExistence type="predicted"/>
<evidence type="ECO:0000313" key="4">
    <source>
        <dbReference type="EMBL" id="KRM16953.1"/>
    </source>
</evidence>
<dbReference type="Pfam" id="PF00440">
    <property type="entry name" value="TetR_N"/>
    <property type="match status" value="1"/>
</dbReference>
<dbReference type="InterPro" id="IPR009057">
    <property type="entry name" value="Homeodomain-like_sf"/>
</dbReference>
<name>A0A0R1WMK9_9LACO</name>
<evidence type="ECO:0000259" key="3">
    <source>
        <dbReference type="PROSITE" id="PS50977"/>
    </source>
</evidence>
<dbReference type="SUPFAM" id="SSF46689">
    <property type="entry name" value="Homeodomain-like"/>
    <property type="match status" value="1"/>
</dbReference>
<feature type="domain" description="HTH tetR-type" evidence="3">
    <location>
        <begin position="9"/>
        <end position="69"/>
    </location>
</feature>
<dbReference type="PANTHER" id="PTHR43479">
    <property type="entry name" value="ACREF/ENVCD OPERON REPRESSOR-RELATED"/>
    <property type="match status" value="1"/>
</dbReference>
<comment type="caution">
    <text evidence="4">The sequence shown here is derived from an EMBL/GenBank/DDBJ whole genome shotgun (WGS) entry which is preliminary data.</text>
</comment>
<evidence type="ECO:0000256" key="2">
    <source>
        <dbReference type="PROSITE-ProRule" id="PRU00335"/>
    </source>
</evidence>
<evidence type="ECO:0000256" key="1">
    <source>
        <dbReference type="ARBA" id="ARBA00023125"/>
    </source>
</evidence>
<dbReference type="PROSITE" id="PS50977">
    <property type="entry name" value="HTH_TETR_2"/>
    <property type="match status" value="1"/>
</dbReference>
<gene>
    <name evidence="4" type="ORF">FC49_GL000112</name>
</gene>
<evidence type="ECO:0000313" key="5">
    <source>
        <dbReference type="Proteomes" id="UP000050973"/>
    </source>
</evidence>
<dbReference type="GO" id="GO:0003677">
    <property type="term" value="F:DNA binding"/>
    <property type="evidence" value="ECO:0007669"/>
    <property type="project" value="UniProtKB-UniRule"/>
</dbReference>
<dbReference type="PANTHER" id="PTHR43479:SF11">
    <property type="entry name" value="ACREF_ENVCD OPERON REPRESSOR-RELATED"/>
    <property type="match status" value="1"/>
</dbReference>
<dbReference type="RefSeq" id="WP_056983751.1">
    <property type="nucleotide sequence ID" value="NZ_AZGE01000001.1"/>
</dbReference>
<dbReference type="AlphaFoldDB" id="A0A0R1WMK9"/>
<dbReference type="Proteomes" id="UP000050973">
    <property type="component" value="Unassembled WGS sequence"/>
</dbReference>
<reference evidence="4 5" key="1">
    <citation type="journal article" date="2015" name="Genome Announc.">
        <title>Expanding the biotechnology potential of lactobacilli through comparative genomics of 213 strains and associated genera.</title>
        <authorList>
            <person name="Sun Z."/>
            <person name="Harris H.M."/>
            <person name="McCann A."/>
            <person name="Guo C."/>
            <person name="Argimon S."/>
            <person name="Zhang W."/>
            <person name="Yang X."/>
            <person name="Jeffery I.B."/>
            <person name="Cooney J.C."/>
            <person name="Kagawa T.F."/>
            <person name="Liu W."/>
            <person name="Song Y."/>
            <person name="Salvetti E."/>
            <person name="Wrobel A."/>
            <person name="Rasinkangas P."/>
            <person name="Parkhill J."/>
            <person name="Rea M.C."/>
            <person name="O'Sullivan O."/>
            <person name="Ritari J."/>
            <person name="Douillard F.P."/>
            <person name="Paul Ross R."/>
            <person name="Yang R."/>
            <person name="Briner A.E."/>
            <person name="Felis G.E."/>
            <person name="de Vos W.M."/>
            <person name="Barrangou R."/>
            <person name="Klaenhammer T.R."/>
            <person name="Caufield P.W."/>
            <person name="Cui Y."/>
            <person name="Zhang H."/>
            <person name="O'Toole P.W."/>
        </authorList>
    </citation>
    <scope>NUCLEOTIDE SEQUENCE [LARGE SCALE GENOMIC DNA]</scope>
    <source>
        <strain evidence="4 5">DSM 4864</strain>
    </source>
</reference>
<organism evidence="4 5">
    <name type="scientific">Limosilactobacillus oris DSM 4864</name>
    <dbReference type="NCBI Taxonomy" id="1423779"/>
    <lineage>
        <taxon>Bacteria</taxon>
        <taxon>Bacillati</taxon>
        <taxon>Bacillota</taxon>
        <taxon>Bacilli</taxon>
        <taxon>Lactobacillales</taxon>
        <taxon>Lactobacillaceae</taxon>
        <taxon>Limosilactobacillus</taxon>
    </lineage>
</organism>
<feature type="DNA-binding region" description="H-T-H motif" evidence="2">
    <location>
        <begin position="32"/>
        <end position="51"/>
    </location>
</feature>
<protein>
    <submittedName>
        <fullName evidence="4">Transcriptional regulator, TetR family</fullName>
    </submittedName>
</protein>
<dbReference type="InterPro" id="IPR050624">
    <property type="entry name" value="HTH-type_Tx_Regulator"/>
</dbReference>
<keyword evidence="1 2" id="KW-0238">DNA-binding</keyword>
<dbReference type="PATRIC" id="fig|1423779.3.peg.114"/>
<dbReference type="EMBL" id="AZGE01000001">
    <property type="protein sequence ID" value="KRM16953.1"/>
    <property type="molecule type" value="Genomic_DNA"/>
</dbReference>
<accession>A0A0R1WMK9</accession>
<dbReference type="InterPro" id="IPR001647">
    <property type="entry name" value="HTH_TetR"/>
</dbReference>
<dbReference type="Gene3D" id="1.10.357.10">
    <property type="entry name" value="Tetracycline Repressor, domain 2"/>
    <property type="match status" value="1"/>
</dbReference>